<keyword evidence="2" id="KW-1185">Reference proteome</keyword>
<protein>
    <submittedName>
        <fullName evidence="1">Uncharacterized protein</fullName>
    </submittedName>
</protein>
<organism evidence="1 2">
    <name type="scientific">Gonapodya prolifera (strain JEL478)</name>
    <name type="common">Monoblepharis prolifera</name>
    <dbReference type="NCBI Taxonomy" id="1344416"/>
    <lineage>
        <taxon>Eukaryota</taxon>
        <taxon>Fungi</taxon>
        <taxon>Fungi incertae sedis</taxon>
        <taxon>Chytridiomycota</taxon>
        <taxon>Chytridiomycota incertae sedis</taxon>
        <taxon>Monoblepharidomycetes</taxon>
        <taxon>Monoblepharidales</taxon>
        <taxon>Gonapodyaceae</taxon>
        <taxon>Gonapodya</taxon>
    </lineage>
</organism>
<accession>A0A139AIE9</accession>
<gene>
    <name evidence="1" type="ORF">M427DRAFT_69523</name>
</gene>
<evidence type="ECO:0000313" key="2">
    <source>
        <dbReference type="Proteomes" id="UP000070544"/>
    </source>
</evidence>
<sequence length="190" mass="20927">MFQASLLNPPFTGSADFQKNTLKSLRAPSISLLEAPMSTLFLRETAAGRKLGVTYLGYINNEKPESLHILTAAIAAGAFPRLRRMEFMYSAEELTMDRDAELQFSDDDCDFTMDPCTPIIDALKALLDTCRAVSVTIIGEMEGSAELFELIHLRKDNAASSRRIKSVAYAPKPQIVLERALGGGYVVFDV</sequence>
<dbReference type="AlphaFoldDB" id="A0A139AIE9"/>
<evidence type="ECO:0000313" key="1">
    <source>
        <dbReference type="EMBL" id="KXS16203.1"/>
    </source>
</evidence>
<dbReference type="EMBL" id="KQ965756">
    <property type="protein sequence ID" value="KXS16203.1"/>
    <property type="molecule type" value="Genomic_DNA"/>
</dbReference>
<reference evidence="1 2" key="1">
    <citation type="journal article" date="2015" name="Genome Biol. Evol.">
        <title>Phylogenomic analyses indicate that early fungi evolved digesting cell walls of algal ancestors of land plants.</title>
        <authorList>
            <person name="Chang Y."/>
            <person name="Wang S."/>
            <person name="Sekimoto S."/>
            <person name="Aerts A.L."/>
            <person name="Choi C."/>
            <person name="Clum A."/>
            <person name="LaButti K.M."/>
            <person name="Lindquist E.A."/>
            <person name="Yee Ngan C."/>
            <person name="Ohm R.A."/>
            <person name="Salamov A.A."/>
            <person name="Grigoriev I.V."/>
            <person name="Spatafora J.W."/>
            <person name="Berbee M.L."/>
        </authorList>
    </citation>
    <scope>NUCLEOTIDE SEQUENCE [LARGE SCALE GENOMIC DNA]</scope>
    <source>
        <strain evidence="1 2">JEL478</strain>
    </source>
</reference>
<proteinExistence type="predicted"/>
<dbReference type="Proteomes" id="UP000070544">
    <property type="component" value="Unassembled WGS sequence"/>
</dbReference>
<name>A0A139AIE9_GONPJ</name>